<reference evidence="1" key="1">
    <citation type="submission" date="2018-06" db="EMBL/GenBank/DDBJ databases">
        <authorList>
            <person name="Zhirakovskaya E."/>
        </authorList>
    </citation>
    <scope>NUCLEOTIDE SEQUENCE</scope>
</reference>
<organism evidence="1">
    <name type="scientific">hydrothermal vent metagenome</name>
    <dbReference type="NCBI Taxonomy" id="652676"/>
    <lineage>
        <taxon>unclassified sequences</taxon>
        <taxon>metagenomes</taxon>
        <taxon>ecological metagenomes</taxon>
    </lineage>
</organism>
<dbReference type="Gene3D" id="1.10.1220.10">
    <property type="entry name" value="Met repressor-like"/>
    <property type="match status" value="1"/>
</dbReference>
<evidence type="ECO:0000313" key="1">
    <source>
        <dbReference type="EMBL" id="VAX10461.1"/>
    </source>
</evidence>
<evidence type="ECO:0008006" key="2">
    <source>
        <dbReference type="Google" id="ProtNLM"/>
    </source>
</evidence>
<protein>
    <recommendedName>
        <fullName evidence="2">Ribbon-helix-helix protein CopG domain-containing protein</fullName>
    </recommendedName>
</protein>
<accession>A0A3B1B876</accession>
<sequence>MHWHTFERLNKARKTATLNLRIDPVLKEAARVAAFREHRSMANMIEVLIRKYCEEEGIPIPEQQSLFKEENDE</sequence>
<dbReference type="EMBL" id="UOFY01000051">
    <property type="protein sequence ID" value="VAX10461.1"/>
    <property type="molecule type" value="Genomic_DNA"/>
</dbReference>
<proteinExistence type="predicted"/>
<dbReference type="SUPFAM" id="SSF47598">
    <property type="entry name" value="Ribbon-helix-helix"/>
    <property type="match status" value="1"/>
</dbReference>
<dbReference type="InterPro" id="IPR010985">
    <property type="entry name" value="Ribbon_hlx_hlx"/>
</dbReference>
<dbReference type="AlphaFoldDB" id="A0A3B1B876"/>
<dbReference type="GO" id="GO:0006355">
    <property type="term" value="P:regulation of DNA-templated transcription"/>
    <property type="evidence" value="ECO:0007669"/>
    <property type="project" value="InterPro"/>
</dbReference>
<gene>
    <name evidence="1" type="ORF">MNBD_GAMMA25-1381</name>
</gene>
<dbReference type="InterPro" id="IPR013321">
    <property type="entry name" value="Arc_rbn_hlx_hlx"/>
</dbReference>
<name>A0A3B1B876_9ZZZZ</name>